<dbReference type="Proteomes" id="UP000783686">
    <property type="component" value="Unassembled WGS sequence"/>
</dbReference>
<dbReference type="EMBL" id="CAJFCW020000006">
    <property type="protein sequence ID" value="CAG9124307.1"/>
    <property type="molecule type" value="Genomic_DNA"/>
</dbReference>
<name>A0A811LN03_9BILA</name>
<keyword evidence="4" id="KW-1185">Reference proteome</keyword>
<dbReference type="AlphaFoldDB" id="A0A811LN03"/>
<feature type="region of interest" description="Disordered" evidence="1">
    <location>
        <begin position="101"/>
        <end position="120"/>
    </location>
</feature>
<evidence type="ECO:0000256" key="2">
    <source>
        <dbReference type="SAM" id="SignalP"/>
    </source>
</evidence>
<sequence length="229" mass="25164">MEFALVLLVLLLILLGGLYLKKQHELANPSRASLRQRRVYERGGGSAISVTSLNTETDSSAATIRHIPTSSTTSVASVATTVTAVQSPATENLRTMKATETTSVITSDRSDNSSQNSSATDLRNNLVCDCGNADLTIPERENLKMPEKKDIYKVSNPVYILPINFSKHQPVALNQTIAEPTEICKQALTAPETVPTNYLTAFHPVIHTIYFAHHHASLIQELIENYNYL</sequence>
<evidence type="ECO:0000313" key="4">
    <source>
        <dbReference type="Proteomes" id="UP000614601"/>
    </source>
</evidence>
<reference evidence="3" key="1">
    <citation type="submission" date="2020-09" db="EMBL/GenBank/DDBJ databases">
        <authorList>
            <person name="Kikuchi T."/>
        </authorList>
    </citation>
    <scope>NUCLEOTIDE SEQUENCE</scope>
    <source>
        <strain evidence="3">SH1</strain>
    </source>
</reference>
<accession>A0A811LN03</accession>
<dbReference type="OrthoDB" id="5847697at2759"/>
<gene>
    <name evidence="3" type="ORF">BOKJ2_LOCUS12599</name>
</gene>
<comment type="caution">
    <text evidence="3">The sequence shown here is derived from an EMBL/GenBank/DDBJ whole genome shotgun (WGS) entry which is preliminary data.</text>
</comment>
<feature type="chain" id="PRO_5036221460" evidence="2">
    <location>
        <begin position="21"/>
        <end position="229"/>
    </location>
</feature>
<dbReference type="Proteomes" id="UP000614601">
    <property type="component" value="Unassembled WGS sequence"/>
</dbReference>
<protein>
    <submittedName>
        <fullName evidence="3">Uncharacterized protein</fullName>
    </submittedName>
</protein>
<feature type="signal peptide" evidence="2">
    <location>
        <begin position="1"/>
        <end position="20"/>
    </location>
</feature>
<keyword evidence="2" id="KW-0732">Signal</keyword>
<proteinExistence type="predicted"/>
<organism evidence="3 4">
    <name type="scientific">Bursaphelenchus okinawaensis</name>
    <dbReference type="NCBI Taxonomy" id="465554"/>
    <lineage>
        <taxon>Eukaryota</taxon>
        <taxon>Metazoa</taxon>
        <taxon>Ecdysozoa</taxon>
        <taxon>Nematoda</taxon>
        <taxon>Chromadorea</taxon>
        <taxon>Rhabditida</taxon>
        <taxon>Tylenchina</taxon>
        <taxon>Tylenchomorpha</taxon>
        <taxon>Aphelenchoidea</taxon>
        <taxon>Aphelenchoididae</taxon>
        <taxon>Bursaphelenchus</taxon>
    </lineage>
</organism>
<evidence type="ECO:0000256" key="1">
    <source>
        <dbReference type="SAM" id="MobiDB-lite"/>
    </source>
</evidence>
<dbReference type="EMBL" id="CAJFDH010000006">
    <property type="protein sequence ID" value="CAD5228280.1"/>
    <property type="molecule type" value="Genomic_DNA"/>
</dbReference>
<evidence type="ECO:0000313" key="3">
    <source>
        <dbReference type="EMBL" id="CAD5228280.1"/>
    </source>
</evidence>